<proteinExistence type="predicted"/>
<organism evidence="2 3">
    <name type="scientific">Klebsormidium nitens</name>
    <name type="common">Green alga</name>
    <name type="synonym">Ulothrix nitens</name>
    <dbReference type="NCBI Taxonomy" id="105231"/>
    <lineage>
        <taxon>Eukaryota</taxon>
        <taxon>Viridiplantae</taxon>
        <taxon>Streptophyta</taxon>
        <taxon>Klebsormidiophyceae</taxon>
        <taxon>Klebsormidiales</taxon>
        <taxon>Klebsormidiaceae</taxon>
        <taxon>Klebsormidium</taxon>
    </lineage>
</organism>
<feature type="compositionally biased region" description="Low complexity" evidence="1">
    <location>
        <begin position="34"/>
        <end position="47"/>
    </location>
</feature>
<name>A0A1Y1IEV4_KLENI</name>
<evidence type="ECO:0000313" key="3">
    <source>
        <dbReference type="Proteomes" id="UP000054558"/>
    </source>
</evidence>
<reference evidence="2 3" key="1">
    <citation type="journal article" date="2014" name="Nat. Commun.">
        <title>Klebsormidium flaccidum genome reveals primary factors for plant terrestrial adaptation.</title>
        <authorList>
            <person name="Hori K."/>
            <person name="Maruyama F."/>
            <person name="Fujisawa T."/>
            <person name="Togashi T."/>
            <person name="Yamamoto N."/>
            <person name="Seo M."/>
            <person name="Sato S."/>
            <person name="Yamada T."/>
            <person name="Mori H."/>
            <person name="Tajima N."/>
            <person name="Moriyama T."/>
            <person name="Ikeuchi M."/>
            <person name="Watanabe M."/>
            <person name="Wada H."/>
            <person name="Kobayashi K."/>
            <person name="Saito M."/>
            <person name="Masuda T."/>
            <person name="Sasaki-Sekimoto Y."/>
            <person name="Mashiguchi K."/>
            <person name="Awai K."/>
            <person name="Shimojima M."/>
            <person name="Masuda S."/>
            <person name="Iwai M."/>
            <person name="Nobusawa T."/>
            <person name="Narise T."/>
            <person name="Kondo S."/>
            <person name="Saito H."/>
            <person name="Sato R."/>
            <person name="Murakawa M."/>
            <person name="Ihara Y."/>
            <person name="Oshima-Yamada Y."/>
            <person name="Ohtaka K."/>
            <person name="Satoh M."/>
            <person name="Sonobe K."/>
            <person name="Ishii M."/>
            <person name="Ohtani R."/>
            <person name="Kanamori-Sato M."/>
            <person name="Honoki R."/>
            <person name="Miyazaki D."/>
            <person name="Mochizuki H."/>
            <person name="Umetsu J."/>
            <person name="Higashi K."/>
            <person name="Shibata D."/>
            <person name="Kamiya Y."/>
            <person name="Sato N."/>
            <person name="Nakamura Y."/>
            <person name="Tabata S."/>
            <person name="Ida S."/>
            <person name="Kurokawa K."/>
            <person name="Ohta H."/>
        </authorList>
    </citation>
    <scope>NUCLEOTIDE SEQUENCE [LARGE SCALE GENOMIC DNA]</scope>
    <source>
        <strain evidence="2 3">NIES-2285</strain>
    </source>
</reference>
<feature type="region of interest" description="Disordered" evidence="1">
    <location>
        <begin position="1"/>
        <end position="77"/>
    </location>
</feature>
<feature type="region of interest" description="Disordered" evidence="1">
    <location>
        <begin position="100"/>
        <end position="140"/>
    </location>
</feature>
<sequence>MRPLNDLHLLLASAPASSSSSVSPSSSGGKEDVSSATASAPASSAHACSRRNGVPRHSAEEHPWHHPSVGRQHRLRDRIKQYEGDLAALRKEVASLSKELQAGRRQSASVQTDFEGLASQRSVSKEKEQYLSGRGLWRER</sequence>
<feature type="compositionally biased region" description="Low complexity" evidence="1">
    <location>
        <begin position="9"/>
        <end position="27"/>
    </location>
</feature>
<dbReference type="AlphaFoldDB" id="A0A1Y1IEV4"/>
<keyword evidence="3" id="KW-1185">Reference proteome</keyword>
<evidence type="ECO:0000313" key="2">
    <source>
        <dbReference type="EMBL" id="GAQ87237.1"/>
    </source>
</evidence>
<evidence type="ECO:0000256" key="1">
    <source>
        <dbReference type="SAM" id="MobiDB-lite"/>
    </source>
</evidence>
<gene>
    <name evidence="2" type="ORF">KFL_003400100</name>
</gene>
<dbReference type="Proteomes" id="UP000054558">
    <property type="component" value="Unassembled WGS sequence"/>
</dbReference>
<accession>A0A1Y1IEV4</accession>
<protein>
    <submittedName>
        <fullName evidence="2">Uncharacterized protein</fullName>
    </submittedName>
</protein>
<dbReference type="EMBL" id="DF237289">
    <property type="protein sequence ID" value="GAQ87237.1"/>
    <property type="molecule type" value="Genomic_DNA"/>
</dbReference>